<dbReference type="InterPro" id="IPR013149">
    <property type="entry name" value="ADH-like_C"/>
</dbReference>
<keyword evidence="4" id="KW-1185">Reference proteome</keyword>
<dbReference type="Pfam" id="PF08240">
    <property type="entry name" value="ADH_N"/>
    <property type="match status" value="1"/>
</dbReference>
<dbReference type="STRING" id="907931.GCA_000165675_01243"/>
<dbReference type="InterPro" id="IPR036291">
    <property type="entry name" value="NAD(P)-bd_dom_sf"/>
</dbReference>
<proteinExistence type="predicted"/>
<dbReference type="Gene3D" id="3.90.180.10">
    <property type="entry name" value="Medium-chain alcohol dehydrogenases, catalytic domain"/>
    <property type="match status" value="1"/>
</dbReference>
<dbReference type="EMBL" id="PUFI01000009">
    <property type="protein sequence ID" value="TDG68783.1"/>
    <property type="molecule type" value="Genomic_DNA"/>
</dbReference>
<dbReference type="SUPFAM" id="SSF51735">
    <property type="entry name" value="NAD(P)-binding Rossmann-fold domains"/>
    <property type="match status" value="1"/>
</dbReference>
<keyword evidence="1" id="KW-0521">NADP</keyword>
<dbReference type="InterPro" id="IPR051603">
    <property type="entry name" value="Zinc-ADH_QOR/CCCR"/>
</dbReference>
<protein>
    <recommendedName>
        <fullName evidence="2">Enoyl reductase (ER) domain-containing protein</fullName>
    </recommendedName>
</protein>
<reference evidence="3 4" key="1">
    <citation type="journal article" date="2019" name="Appl. Microbiol. Biotechnol.">
        <title>Uncovering carbohydrate metabolism through a genotype-phenotype association study of 56 lactic acid bacteria genomes.</title>
        <authorList>
            <person name="Buron-Moles G."/>
            <person name="Chailyan A."/>
            <person name="Dolejs I."/>
            <person name="Forster J."/>
            <person name="Miks M.H."/>
        </authorList>
    </citation>
    <scope>NUCLEOTIDE SEQUENCE [LARGE SCALE GENOMIC DNA]</scope>
    <source>
        <strain evidence="3 4">ATCC 700006</strain>
    </source>
</reference>
<dbReference type="GO" id="GO:0016491">
    <property type="term" value="F:oxidoreductase activity"/>
    <property type="evidence" value="ECO:0007669"/>
    <property type="project" value="InterPro"/>
</dbReference>
<sequence length="298" mass="31876">MRAIQMTGYGDVRVLTEADVATPEIKPKQVLVMQHATAIDPYDVKFRAGLMGTDSEMPLIGGSSVAGDIVAVGHEVTGFHIGDRVAANPHHKSYAEYVPVGQSLLAKIPDNVTYEQAAASALGAQAAYQAIYDALQLKPNESILIHGGAGSVGFTAIQFAKKIGATPIYTTASGKGADFLKQFDHSLKVIDYKAVRFNQVIDTVDKILDTVGGQTLTDSLTILSPTGQLVSTLGSNDDPRVSSFFLKSSGKSLSAVLSAIAHDNLIVKIAEVKPFNVDNLREFHDRKHTVGKLVLNFR</sequence>
<accession>A0A4R5N9F8</accession>
<evidence type="ECO:0000313" key="3">
    <source>
        <dbReference type="EMBL" id="TDG68783.1"/>
    </source>
</evidence>
<dbReference type="PANTHER" id="PTHR44154:SF1">
    <property type="entry name" value="QUINONE OXIDOREDUCTASE"/>
    <property type="match status" value="1"/>
</dbReference>
<evidence type="ECO:0000313" key="4">
    <source>
        <dbReference type="Proteomes" id="UP000295681"/>
    </source>
</evidence>
<dbReference type="Pfam" id="PF00107">
    <property type="entry name" value="ADH_zinc_N"/>
    <property type="match status" value="1"/>
</dbReference>
<dbReference type="Gene3D" id="3.40.50.720">
    <property type="entry name" value="NAD(P)-binding Rossmann-like Domain"/>
    <property type="match status" value="1"/>
</dbReference>
<comment type="caution">
    <text evidence="3">The sequence shown here is derived from an EMBL/GenBank/DDBJ whole genome shotgun (WGS) entry which is preliminary data.</text>
</comment>
<feature type="domain" description="Enoyl reductase (ER)" evidence="2">
    <location>
        <begin position="10"/>
        <end position="295"/>
    </location>
</feature>
<dbReference type="SUPFAM" id="SSF50129">
    <property type="entry name" value="GroES-like"/>
    <property type="match status" value="1"/>
</dbReference>
<evidence type="ECO:0000256" key="1">
    <source>
        <dbReference type="ARBA" id="ARBA00022857"/>
    </source>
</evidence>
<dbReference type="CDD" id="cd05289">
    <property type="entry name" value="MDR_like_2"/>
    <property type="match status" value="1"/>
</dbReference>
<dbReference type="InterPro" id="IPR013154">
    <property type="entry name" value="ADH-like_N"/>
</dbReference>
<evidence type="ECO:0000259" key="2">
    <source>
        <dbReference type="SMART" id="SM00829"/>
    </source>
</evidence>
<dbReference type="PANTHER" id="PTHR44154">
    <property type="entry name" value="QUINONE OXIDOREDUCTASE"/>
    <property type="match status" value="1"/>
</dbReference>
<dbReference type="SMART" id="SM00829">
    <property type="entry name" value="PKS_ER"/>
    <property type="match status" value="1"/>
</dbReference>
<name>A0A4R5N9F8_9LACO</name>
<dbReference type="Proteomes" id="UP000295681">
    <property type="component" value="Unassembled WGS sequence"/>
</dbReference>
<organism evidence="3 4">
    <name type="scientific">Leuconostoc fallax</name>
    <dbReference type="NCBI Taxonomy" id="1251"/>
    <lineage>
        <taxon>Bacteria</taxon>
        <taxon>Bacillati</taxon>
        <taxon>Bacillota</taxon>
        <taxon>Bacilli</taxon>
        <taxon>Lactobacillales</taxon>
        <taxon>Lactobacillaceae</taxon>
        <taxon>Leuconostoc</taxon>
    </lineage>
</organism>
<dbReference type="InterPro" id="IPR020843">
    <property type="entry name" value="ER"/>
</dbReference>
<dbReference type="RefSeq" id="WP_010007428.1">
    <property type="nucleotide sequence ID" value="NZ_JAGYGP010000002.1"/>
</dbReference>
<dbReference type="AlphaFoldDB" id="A0A4R5N9F8"/>
<gene>
    <name evidence="3" type="ORF">C5L23_000702</name>
</gene>
<dbReference type="InterPro" id="IPR011032">
    <property type="entry name" value="GroES-like_sf"/>
</dbReference>